<dbReference type="Proteomes" id="UP000177042">
    <property type="component" value="Unassembled WGS sequence"/>
</dbReference>
<dbReference type="InterPro" id="IPR043716">
    <property type="entry name" value="DUF5657"/>
</dbReference>
<evidence type="ECO:0000313" key="2">
    <source>
        <dbReference type="EMBL" id="OGE25316.1"/>
    </source>
</evidence>
<evidence type="ECO:0000256" key="1">
    <source>
        <dbReference type="SAM" id="Phobius"/>
    </source>
</evidence>
<accession>A0A1F5J9K8</accession>
<reference evidence="2 3" key="1">
    <citation type="journal article" date="2016" name="Nat. Commun.">
        <title>Thousands of microbial genomes shed light on interconnected biogeochemical processes in an aquifer system.</title>
        <authorList>
            <person name="Anantharaman K."/>
            <person name="Brown C.T."/>
            <person name="Hug L.A."/>
            <person name="Sharon I."/>
            <person name="Castelle C.J."/>
            <person name="Probst A.J."/>
            <person name="Thomas B.C."/>
            <person name="Singh A."/>
            <person name="Wilkins M.J."/>
            <person name="Karaoz U."/>
            <person name="Brodie E.L."/>
            <person name="Williams K.H."/>
            <person name="Hubbard S.S."/>
            <person name="Banfield J.F."/>
        </authorList>
    </citation>
    <scope>NUCLEOTIDE SEQUENCE [LARGE SCALE GENOMIC DNA]</scope>
</reference>
<evidence type="ECO:0000313" key="3">
    <source>
        <dbReference type="Proteomes" id="UP000177042"/>
    </source>
</evidence>
<keyword evidence="1" id="KW-0472">Membrane</keyword>
<dbReference type="Pfam" id="PF18901">
    <property type="entry name" value="DUF5657"/>
    <property type="match status" value="1"/>
</dbReference>
<dbReference type="EMBL" id="MFCX01000028">
    <property type="protein sequence ID" value="OGE25316.1"/>
    <property type="molecule type" value="Genomic_DNA"/>
</dbReference>
<keyword evidence="1" id="KW-0812">Transmembrane</keyword>
<proteinExistence type="predicted"/>
<sequence>MPIAQSGVFDLNLSLTVFKAVILLILVFYAIFSLIILRQVDLMSKTLITHVSPVVKAIAIVHAGFILGLIVLVLGAL</sequence>
<comment type="caution">
    <text evidence="2">The sequence shown here is derived from an EMBL/GenBank/DDBJ whole genome shotgun (WGS) entry which is preliminary data.</text>
</comment>
<protein>
    <submittedName>
        <fullName evidence="2">Uncharacterized protein</fullName>
    </submittedName>
</protein>
<organism evidence="2 3">
    <name type="scientific">Candidatus Daviesbacteria bacterium RIFCSPHIGHO2_02_FULL_39_12</name>
    <dbReference type="NCBI Taxonomy" id="1797770"/>
    <lineage>
        <taxon>Bacteria</taxon>
        <taxon>Candidatus Daviesiibacteriota</taxon>
    </lineage>
</organism>
<dbReference type="AlphaFoldDB" id="A0A1F5J9K8"/>
<keyword evidence="1" id="KW-1133">Transmembrane helix</keyword>
<feature type="transmembrane region" description="Helical" evidence="1">
    <location>
        <begin position="57"/>
        <end position="76"/>
    </location>
</feature>
<name>A0A1F5J9K8_9BACT</name>
<feature type="transmembrane region" description="Helical" evidence="1">
    <location>
        <begin position="17"/>
        <end position="37"/>
    </location>
</feature>
<gene>
    <name evidence="2" type="ORF">A3C26_00610</name>
</gene>